<protein>
    <recommendedName>
        <fullName evidence="8">YidE/YbjL duplication domain-containing protein</fullName>
    </recommendedName>
</protein>
<comment type="caution">
    <text evidence="9">The sequence shown here is derived from an EMBL/GenBank/DDBJ whole genome shotgun (WGS) entry which is preliminary data.</text>
</comment>
<keyword evidence="5 7" id="KW-1133">Transmembrane helix</keyword>
<evidence type="ECO:0000256" key="3">
    <source>
        <dbReference type="ARBA" id="ARBA00022475"/>
    </source>
</evidence>
<keyword evidence="2" id="KW-0813">Transport</keyword>
<organism evidence="9">
    <name type="scientific">marine sediment metagenome</name>
    <dbReference type="NCBI Taxonomy" id="412755"/>
    <lineage>
        <taxon>unclassified sequences</taxon>
        <taxon>metagenomes</taxon>
        <taxon>ecological metagenomes</taxon>
    </lineage>
</organism>
<evidence type="ECO:0000256" key="5">
    <source>
        <dbReference type="ARBA" id="ARBA00022989"/>
    </source>
</evidence>
<feature type="transmembrane region" description="Helical" evidence="7">
    <location>
        <begin position="82"/>
        <end position="106"/>
    </location>
</feature>
<reference evidence="9" key="1">
    <citation type="journal article" date="2014" name="Front. Microbiol.">
        <title>High frequency of phylogenetically diverse reductive dehalogenase-homologous genes in deep subseafloor sedimentary metagenomes.</title>
        <authorList>
            <person name="Kawai M."/>
            <person name="Futagami T."/>
            <person name="Toyoda A."/>
            <person name="Takaki Y."/>
            <person name="Nishi S."/>
            <person name="Hori S."/>
            <person name="Arai W."/>
            <person name="Tsubouchi T."/>
            <person name="Morono Y."/>
            <person name="Uchiyama I."/>
            <person name="Ito T."/>
            <person name="Fujiyama A."/>
            <person name="Inagaki F."/>
            <person name="Takami H."/>
        </authorList>
    </citation>
    <scope>NUCLEOTIDE SEQUENCE</scope>
    <source>
        <strain evidence="9">Expedition CK06-06</strain>
    </source>
</reference>
<dbReference type="PANTHER" id="PTHR30445:SF3">
    <property type="entry name" value="TRANSPORT PROTEIN YIDE-RELATED"/>
    <property type="match status" value="1"/>
</dbReference>
<evidence type="ECO:0000256" key="1">
    <source>
        <dbReference type="ARBA" id="ARBA00004651"/>
    </source>
</evidence>
<feature type="transmembrane region" description="Helical" evidence="7">
    <location>
        <begin position="34"/>
        <end position="53"/>
    </location>
</feature>
<feature type="transmembrane region" description="Helical" evidence="7">
    <location>
        <begin position="226"/>
        <end position="246"/>
    </location>
</feature>
<name>X0YT21_9ZZZZ</name>
<keyword evidence="6 7" id="KW-0472">Membrane</keyword>
<accession>X0YT21</accession>
<feature type="domain" description="YidE/YbjL duplication" evidence="8">
    <location>
        <begin position="284"/>
        <end position="356"/>
    </location>
</feature>
<evidence type="ECO:0000256" key="6">
    <source>
        <dbReference type="ARBA" id="ARBA00023136"/>
    </source>
</evidence>
<evidence type="ECO:0000313" key="9">
    <source>
        <dbReference type="EMBL" id="GAG59380.1"/>
    </source>
</evidence>
<feature type="transmembrane region" description="Helical" evidence="7">
    <location>
        <begin position="306"/>
        <end position="325"/>
    </location>
</feature>
<keyword evidence="4 7" id="KW-0812">Transmembrane</keyword>
<evidence type="ECO:0000256" key="4">
    <source>
        <dbReference type="ARBA" id="ARBA00022692"/>
    </source>
</evidence>
<feature type="transmembrane region" description="Helical" evidence="7">
    <location>
        <begin position="6"/>
        <end position="27"/>
    </location>
</feature>
<gene>
    <name evidence="9" type="ORF">S01H4_03766</name>
</gene>
<keyword evidence="3" id="KW-1003">Cell membrane</keyword>
<evidence type="ECO:0000256" key="7">
    <source>
        <dbReference type="SAM" id="Phobius"/>
    </source>
</evidence>
<dbReference type="InterPro" id="IPR050144">
    <property type="entry name" value="AAE_transporter"/>
</dbReference>
<dbReference type="PANTHER" id="PTHR30445">
    <property type="entry name" value="K(+)_H(+) ANTIPORTER SUBUNIT KHTT"/>
    <property type="match status" value="1"/>
</dbReference>
<evidence type="ECO:0000256" key="2">
    <source>
        <dbReference type="ARBA" id="ARBA00022448"/>
    </source>
</evidence>
<feature type="transmembrane region" description="Helical" evidence="7">
    <location>
        <begin position="276"/>
        <end position="294"/>
    </location>
</feature>
<comment type="subcellular location">
    <subcellularLocation>
        <location evidence="1">Cell membrane</location>
        <topology evidence="1">Multi-pass membrane protein</topology>
    </subcellularLocation>
</comment>
<dbReference type="EMBL" id="BART01000951">
    <property type="protein sequence ID" value="GAG59380.1"/>
    <property type="molecule type" value="Genomic_DNA"/>
</dbReference>
<dbReference type="AlphaFoldDB" id="X0YT21"/>
<dbReference type="GO" id="GO:0005886">
    <property type="term" value="C:plasma membrane"/>
    <property type="evidence" value="ECO:0007669"/>
    <property type="project" value="UniProtKB-SubCell"/>
</dbReference>
<proteinExistence type="predicted"/>
<dbReference type="InterPro" id="IPR006512">
    <property type="entry name" value="YidE_YbjL"/>
</dbReference>
<evidence type="ECO:0000259" key="8">
    <source>
        <dbReference type="Pfam" id="PF06826"/>
    </source>
</evidence>
<feature type="domain" description="YidE/YbjL duplication" evidence="8">
    <location>
        <begin position="16"/>
        <end position="242"/>
    </location>
</feature>
<feature type="transmembrane region" description="Helical" evidence="7">
    <location>
        <begin position="113"/>
        <end position="135"/>
    </location>
</feature>
<sequence length="356" mass="38994">MQFNLAAWIMNPFVLMMITVFLGILFGKIKFGKFTFGVSGCLFVGLIIGWWVYRLASTFPKTESGYKEALQLIKSGVIDKSFFTLFLILFIAAVGLLAAKDIGIIIKKYGSKFIVLGFLITFIGATATYGMALILPGINSYEVTGVYTGALTSSPGLAAALESAREHSSQLVENYDSLPERKKLELLKAIDLFGKAKIEDASFLTEEQKKQFIKSAEAGIGIGHSVGYPFGVLIVILAVNFLPVIFKIDVKKEREIFSREINETRMSSPLNRKQDTVRFDLTAFIVACFLGYTVGRLKFNLGPLGYVGFGSTGGVLLSSLVLGHIGKIGILNFRMDNKILGVIREISLAFFLAIIG</sequence>
<dbReference type="Pfam" id="PF06826">
    <property type="entry name" value="Asp-Al_Ex"/>
    <property type="match status" value="2"/>
</dbReference>